<dbReference type="EMBL" id="FWYF01000001">
    <property type="protein sequence ID" value="SMD32925.1"/>
    <property type="molecule type" value="Genomic_DNA"/>
</dbReference>
<evidence type="ECO:0000256" key="3">
    <source>
        <dbReference type="PROSITE-ProRule" id="PRU00284"/>
    </source>
</evidence>
<dbReference type="Pfam" id="PF18947">
    <property type="entry name" value="HAMP_2"/>
    <property type="match status" value="1"/>
</dbReference>
<keyword evidence="10" id="KW-1185">Reference proteome</keyword>
<dbReference type="Pfam" id="PF00672">
    <property type="entry name" value="HAMP"/>
    <property type="match status" value="1"/>
</dbReference>
<gene>
    <name evidence="9" type="ORF">SAMN04488029_1285</name>
</gene>
<sequence length="1132" mass="126003">MNKLRKLKIRQKMMLYIMGATALLYVVIFSYVGIRLNEESMAESIKLADSYAVQKSNDINSRMQEDLSITRSMAIILSDYADLPEETRYEMQKSLMTSILKKYQSYDAIWMNWELSAINPDWTLPYGRQRITYFRKDGKIGETIETIDTDGNNLVGDYYRMKGDLNEEMAEPYLSEDYESGAASDYLITSPCVPIMKDGKFIGLIGTDYTISKYADVIDNSKYEHGFSFLVANSGMIASNNDKLTAAKSVDGLSYFREEFDVLSKIKSGEFTSYITYDEDLGENIYVSFAPIALNRASLPWSVVTVLPLSGISNTFSIAFNFLLSAGIVGFILMSFIIWNISGRFTNRIKATNQAMKELSHGNLDRSLYLQIETGDEIGEMQGSLNQLLTQLSNKADFSQEIGEGNLDAPFEPSSEHDVLGLSLMKMRDNLQTVIHETNEVIRDAAQDGNFNTRVVEEGKSGAWQELSASINNLLGSFVAPLIVLNRIIRAMADGDLTQRYTDDAKGEIKEMADNFNLALDNVDGLLHQISKSSGIVDEASSEMTVTTEEMRTNTSEIASAIAEMSNGAQNQVSKVDESSTLIEGILNSSNEMATKAETINNAAKVVEERSGKGLEMMNKVVFNMDDISAYSSKTQDSIKVLTERSKEITRVLGVITEIASQTNLLALNAAIEAAQAGDAGRGFAVVAEEIRKLAEDSRTSAKEIELLVSGVQKDTKEAADVIEIMNASVKNGSEASSEASEVFKQILDSATANLSYSEEILNDTKLQIGDINEVVSLTESIVVIAEETAAGTEQVASSATELSSGMELFNEKTQSLAVVAETLKDGVSMVKLSGNASDNNAIFKMREAFEHEKMLLDALLDYMPDTIYFKDLESKFLRNSSSHVKQLGALSTNELVGKSDFDFFGEHAQRAYEDEQKIISTGEPILNVEEKVDRKDGTTIYVSTTKLPLRDLEGNIIGTYGITRDITDIKEATKREGEIRQQQIHEHLELIKKQNDLFGDILNLVDYKIALVNHLGKIYLANNAVAEDFGRPVSEIIGKTNFDFYDRDFAEKVKEIEEKLVASRTPVLSLEKVKLHGEIKYWFIRKVPILIPEFEEWGLLVIQNEIEEDKAKRSDYLTELKERHPGIMLDV</sequence>
<evidence type="ECO:0000259" key="7">
    <source>
        <dbReference type="PROSITE" id="PS50113"/>
    </source>
</evidence>
<dbReference type="InterPro" id="IPR000014">
    <property type="entry name" value="PAS"/>
</dbReference>
<dbReference type="CDD" id="cd11386">
    <property type="entry name" value="MCP_signal"/>
    <property type="match status" value="1"/>
</dbReference>
<dbReference type="InterPro" id="IPR000700">
    <property type="entry name" value="PAS-assoc_C"/>
</dbReference>
<feature type="domain" description="Methyl-accepting transducer" evidence="5">
    <location>
        <begin position="547"/>
        <end position="797"/>
    </location>
</feature>
<keyword evidence="4" id="KW-0472">Membrane</keyword>
<dbReference type="Gene3D" id="3.30.450.20">
    <property type="entry name" value="PAS domain"/>
    <property type="match status" value="4"/>
</dbReference>
<dbReference type="PROSITE" id="PS50112">
    <property type="entry name" value="PAS"/>
    <property type="match status" value="1"/>
</dbReference>
<evidence type="ECO:0000313" key="9">
    <source>
        <dbReference type="EMBL" id="SMD32925.1"/>
    </source>
</evidence>
<feature type="domain" description="HAMP" evidence="8">
    <location>
        <begin position="343"/>
        <end position="397"/>
    </location>
</feature>
<dbReference type="OrthoDB" id="1109395at2"/>
<dbReference type="SUPFAM" id="SSF158472">
    <property type="entry name" value="HAMP domain-like"/>
    <property type="match status" value="1"/>
</dbReference>
<dbReference type="SUPFAM" id="SSF55785">
    <property type="entry name" value="PYP-like sensor domain (PAS domain)"/>
    <property type="match status" value="2"/>
</dbReference>
<dbReference type="CDD" id="cd00130">
    <property type="entry name" value="PAS"/>
    <property type="match status" value="2"/>
</dbReference>
<organism evidence="9 10">
    <name type="scientific">Reichenbachiella faecimaris</name>
    <dbReference type="NCBI Taxonomy" id="692418"/>
    <lineage>
        <taxon>Bacteria</taxon>
        <taxon>Pseudomonadati</taxon>
        <taxon>Bacteroidota</taxon>
        <taxon>Cytophagia</taxon>
        <taxon>Cytophagales</taxon>
        <taxon>Reichenbachiellaceae</taxon>
        <taxon>Reichenbachiella</taxon>
    </lineage>
</organism>
<dbReference type="STRING" id="692418.SAMN04488029_1285"/>
<dbReference type="InterPro" id="IPR013656">
    <property type="entry name" value="PAS_4"/>
</dbReference>
<protein>
    <submittedName>
        <fullName evidence="9">Methyl-accepting chemotaxis sensory transducer with Pas/Pac sensor</fullName>
    </submittedName>
</protein>
<comment type="similarity">
    <text evidence="2">Belongs to the methyl-accepting chemotaxis (MCP) protein family.</text>
</comment>
<name>A0A1W2G8B1_REIFA</name>
<dbReference type="CDD" id="cd12913">
    <property type="entry name" value="PDC1_MCP_like"/>
    <property type="match status" value="1"/>
</dbReference>
<dbReference type="GO" id="GO:0016020">
    <property type="term" value="C:membrane"/>
    <property type="evidence" value="ECO:0007669"/>
    <property type="project" value="InterPro"/>
</dbReference>
<dbReference type="PROSITE" id="PS50113">
    <property type="entry name" value="PAC"/>
    <property type="match status" value="1"/>
</dbReference>
<dbReference type="PROSITE" id="PS50111">
    <property type="entry name" value="CHEMOTAXIS_TRANSDUC_2"/>
    <property type="match status" value="1"/>
</dbReference>
<keyword evidence="4" id="KW-0812">Transmembrane</keyword>
<dbReference type="Proteomes" id="UP000192472">
    <property type="component" value="Unassembled WGS sequence"/>
</dbReference>
<reference evidence="9 10" key="1">
    <citation type="submission" date="2017-04" db="EMBL/GenBank/DDBJ databases">
        <authorList>
            <person name="Afonso C.L."/>
            <person name="Miller P.J."/>
            <person name="Scott M.A."/>
            <person name="Spackman E."/>
            <person name="Goraichik I."/>
            <person name="Dimitrov K.M."/>
            <person name="Suarez D.L."/>
            <person name="Swayne D.E."/>
        </authorList>
    </citation>
    <scope>NUCLEOTIDE SEQUENCE [LARGE SCALE GENOMIC DNA]</scope>
    <source>
        <strain evidence="9 10">DSM 26133</strain>
    </source>
</reference>
<dbReference type="Gene3D" id="1.10.287.950">
    <property type="entry name" value="Methyl-accepting chemotaxis protein"/>
    <property type="match status" value="1"/>
</dbReference>
<feature type="domain" description="HAMP" evidence="8">
    <location>
        <begin position="476"/>
        <end position="528"/>
    </location>
</feature>
<dbReference type="CDD" id="cd06225">
    <property type="entry name" value="HAMP"/>
    <property type="match status" value="2"/>
</dbReference>
<dbReference type="NCBIfam" id="TIGR00229">
    <property type="entry name" value="sensory_box"/>
    <property type="match status" value="1"/>
</dbReference>
<dbReference type="Pfam" id="PF08448">
    <property type="entry name" value="PAS_4"/>
    <property type="match status" value="2"/>
</dbReference>
<evidence type="ECO:0000259" key="8">
    <source>
        <dbReference type="PROSITE" id="PS50885"/>
    </source>
</evidence>
<dbReference type="PANTHER" id="PTHR32089:SF112">
    <property type="entry name" value="LYSOZYME-LIKE PROTEIN-RELATED"/>
    <property type="match status" value="1"/>
</dbReference>
<dbReference type="InterPro" id="IPR035965">
    <property type="entry name" value="PAS-like_dom_sf"/>
</dbReference>
<evidence type="ECO:0000259" key="6">
    <source>
        <dbReference type="PROSITE" id="PS50112"/>
    </source>
</evidence>
<dbReference type="Gene3D" id="6.10.340.10">
    <property type="match status" value="1"/>
</dbReference>
<dbReference type="SMART" id="SM00304">
    <property type="entry name" value="HAMP"/>
    <property type="match status" value="2"/>
</dbReference>
<dbReference type="SUPFAM" id="SSF58104">
    <property type="entry name" value="Methyl-accepting chemotaxis protein (MCP) signaling domain"/>
    <property type="match status" value="1"/>
</dbReference>
<evidence type="ECO:0000256" key="1">
    <source>
        <dbReference type="ARBA" id="ARBA00023224"/>
    </source>
</evidence>
<evidence type="ECO:0000256" key="2">
    <source>
        <dbReference type="ARBA" id="ARBA00029447"/>
    </source>
</evidence>
<dbReference type="SMART" id="SM00283">
    <property type="entry name" value="MA"/>
    <property type="match status" value="1"/>
</dbReference>
<keyword evidence="4" id="KW-1133">Transmembrane helix</keyword>
<evidence type="ECO:0000256" key="4">
    <source>
        <dbReference type="SAM" id="Phobius"/>
    </source>
</evidence>
<evidence type="ECO:0000259" key="5">
    <source>
        <dbReference type="PROSITE" id="PS50111"/>
    </source>
</evidence>
<evidence type="ECO:0000313" key="10">
    <source>
        <dbReference type="Proteomes" id="UP000192472"/>
    </source>
</evidence>
<feature type="transmembrane region" description="Helical" evidence="4">
    <location>
        <begin position="13"/>
        <end position="34"/>
    </location>
</feature>
<feature type="domain" description="PAC" evidence="7">
    <location>
        <begin position="927"/>
        <end position="979"/>
    </location>
</feature>
<dbReference type="RefSeq" id="WP_084371559.1">
    <property type="nucleotide sequence ID" value="NZ_FWYF01000001.1"/>
</dbReference>
<dbReference type="Pfam" id="PF00015">
    <property type="entry name" value="MCPsignal"/>
    <property type="match status" value="1"/>
</dbReference>
<dbReference type="GO" id="GO:0007165">
    <property type="term" value="P:signal transduction"/>
    <property type="evidence" value="ECO:0007669"/>
    <property type="project" value="UniProtKB-KW"/>
</dbReference>
<dbReference type="AlphaFoldDB" id="A0A1W2G8B1"/>
<dbReference type="PROSITE" id="PS50885">
    <property type="entry name" value="HAMP"/>
    <property type="match status" value="2"/>
</dbReference>
<accession>A0A1W2G8B1</accession>
<dbReference type="Gene3D" id="1.20.120.1530">
    <property type="match status" value="1"/>
</dbReference>
<dbReference type="PANTHER" id="PTHR32089">
    <property type="entry name" value="METHYL-ACCEPTING CHEMOTAXIS PROTEIN MCPB"/>
    <property type="match status" value="1"/>
</dbReference>
<dbReference type="InterPro" id="IPR003660">
    <property type="entry name" value="HAMP_dom"/>
</dbReference>
<dbReference type="SMART" id="SM00091">
    <property type="entry name" value="PAS"/>
    <property type="match status" value="2"/>
</dbReference>
<feature type="domain" description="PAS" evidence="6">
    <location>
        <begin position="995"/>
        <end position="1065"/>
    </location>
</feature>
<dbReference type="InterPro" id="IPR004089">
    <property type="entry name" value="MCPsignal_dom"/>
</dbReference>
<feature type="transmembrane region" description="Helical" evidence="4">
    <location>
        <begin position="318"/>
        <end position="341"/>
    </location>
</feature>
<keyword evidence="1 3" id="KW-0807">Transducer</keyword>
<proteinExistence type="inferred from homology"/>